<organism evidence="2 3">
    <name type="scientific">Tetradesmus obliquus</name>
    <name type="common">Green alga</name>
    <name type="synonym">Acutodesmus obliquus</name>
    <dbReference type="NCBI Taxonomy" id="3088"/>
    <lineage>
        <taxon>Eukaryota</taxon>
        <taxon>Viridiplantae</taxon>
        <taxon>Chlorophyta</taxon>
        <taxon>core chlorophytes</taxon>
        <taxon>Chlorophyceae</taxon>
        <taxon>CS clade</taxon>
        <taxon>Sphaeropleales</taxon>
        <taxon>Scenedesmaceae</taxon>
        <taxon>Tetradesmus</taxon>
    </lineage>
</organism>
<feature type="compositionally biased region" description="Low complexity" evidence="1">
    <location>
        <begin position="159"/>
        <end position="170"/>
    </location>
</feature>
<feature type="compositionally biased region" description="Basic residues" evidence="1">
    <location>
        <begin position="171"/>
        <end position="186"/>
    </location>
</feature>
<dbReference type="AlphaFoldDB" id="A0A383WPU2"/>
<name>A0A383WPU2_TETOB</name>
<accession>A0A383WPU2</accession>
<gene>
    <name evidence="2" type="ORF">BQ4739_LOCUS19730</name>
</gene>
<evidence type="ECO:0000313" key="2">
    <source>
        <dbReference type="EMBL" id="SZX79455.1"/>
    </source>
</evidence>
<dbReference type="EMBL" id="FNXT01001367">
    <property type="protein sequence ID" value="SZX79455.1"/>
    <property type="molecule type" value="Genomic_DNA"/>
</dbReference>
<feature type="region of interest" description="Disordered" evidence="1">
    <location>
        <begin position="123"/>
        <end position="198"/>
    </location>
</feature>
<keyword evidence="3" id="KW-1185">Reference proteome</keyword>
<protein>
    <submittedName>
        <fullName evidence="2">Uncharacterized protein</fullName>
    </submittedName>
</protein>
<reference evidence="2 3" key="1">
    <citation type="submission" date="2016-10" db="EMBL/GenBank/DDBJ databases">
        <authorList>
            <person name="Cai Z."/>
        </authorList>
    </citation>
    <scope>NUCLEOTIDE SEQUENCE [LARGE SCALE GENOMIC DNA]</scope>
</reference>
<evidence type="ECO:0000313" key="3">
    <source>
        <dbReference type="Proteomes" id="UP000256970"/>
    </source>
</evidence>
<proteinExistence type="predicted"/>
<evidence type="ECO:0000256" key="1">
    <source>
        <dbReference type="SAM" id="MobiDB-lite"/>
    </source>
</evidence>
<dbReference type="Proteomes" id="UP000256970">
    <property type="component" value="Unassembled WGS sequence"/>
</dbReference>
<sequence>MSSRAKRAKRAVNAAPNTAATASSIQPMYAIRCSRKSEVLEYDDESFTDCWGQEVDDHQADIDDSAACGDGDWLFDAGSHLQHRTDHSTAGLHRTAGTLRVFKSLEEANKQAALVWVSLQANHPFPEAPPEGKGSPGKEKEEEEEEEDNKPQKGKRKSSSSSRGAATSSRKGSKSKSKSSSAKRKQAAAVDPDNFKSMTADGRACWKREQRFYVDPWLDDELKNLSSSVLTVEVVEAQLVG</sequence>